<protein>
    <submittedName>
        <fullName evidence="1">E3 ubiquitin-protein ligase UPL6</fullName>
    </submittedName>
</protein>
<reference evidence="1 2" key="1">
    <citation type="journal article" date="2016" name="Sci. Rep.">
        <title>The Dendrobium catenatum Lindl. genome sequence provides insights into polysaccharide synthase, floral development and adaptive evolution.</title>
        <authorList>
            <person name="Zhang G.Q."/>
            <person name="Xu Q."/>
            <person name="Bian C."/>
            <person name="Tsai W.C."/>
            <person name="Yeh C.M."/>
            <person name="Liu K.W."/>
            <person name="Yoshida K."/>
            <person name="Zhang L.S."/>
            <person name="Chang S.B."/>
            <person name="Chen F."/>
            <person name="Shi Y."/>
            <person name="Su Y.Y."/>
            <person name="Zhang Y.Q."/>
            <person name="Chen L.J."/>
            <person name="Yin Y."/>
            <person name="Lin M."/>
            <person name="Huang H."/>
            <person name="Deng H."/>
            <person name="Wang Z.W."/>
            <person name="Zhu S.L."/>
            <person name="Zhao X."/>
            <person name="Deng C."/>
            <person name="Niu S.C."/>
            <person name="Huang J."/>
            <person name="Wang M."/>
            <person name="Liu G.H."/>
            <person name="Yang H.J."/>
            <person name="Xiao X.J."/>
            <person name="Hsiao Y.Y."/>
            <person name="Wu W.L."/>
            <person name="Chen Y.Y."/>
            <person name="Mitsuda N."/>
            <person name="Ohme-Takagi M."/>
            <person name="Luo Y.B."/>
            <person name="Van de Peer Y."/>
            <person name="Liu Z.J."/>
        </authorList>
    </citation>
    <scope>NUCLEOTIDE SEQUENCE [LARGE SCALE GENOMIC DNA]</scope>
    <source>
        <tissue evidence="1">The whole plant</tissue>
    </source>
</reference>
<evidence type="ECO:0000313" key="2">
    <source>
        <dbReference type="Proteomes" id="UP000233837"/>
    </source>
</evidence>
<name>A0A2I0VVR4_9ASPA</name>
<evidence type="ECO:0000313" key="1">
    <source>
        <dbReference type="EMBL" id="PKU67504.1"/>
    </source>
</evidence>
<gene>
    <name evidence="1" type="primary">UPL6</name>
    <name evidence="1" type="ORF">MA16_Dca016228</name>
</gene>
<dbReference type="STRING" id="906689.A0A2I0VVR4"/>
<sequence length="113" mass="12932">MPCGMPATILLDIVAILVNSDLPWACKVTALLLHQKIFLLLRVSFSEAWYMLTIMDNEEFFEQERPISLSDIRLLVIILKQASWHVFWVVPATMSSLKLGTDFFANKFSVETI</sequence>
<dbReference type="Proteomes" id="UP000233837">
    <property type="component" value="Unassembled WGS sequence"/>
</dbReference>
<reference evidence="1 2" key="2">
    <citation type="journal article" date="2017" name="Nature">
        <title>The Apostasia genome and the evolution of orchids.</title>
        <authorList>
            <person name="Zhang G.Q."/>
            <person name="Liu K.W."/>
            <person name="Li Z."/>
            <person name="Lohaus R."/>
            <person name="Hsiao Y.Y."/>
            <person name="Niu S.C."/>
            <person name="Wang J.Y."/>
            <person name="Lin Y.C."/>
            <person name="Xu Q."/>
            <person name="Chen L.J."/>
            <person name="Yoshida K."/>
            <person name="Fujiwara S."/>
            <person name="Wang Z.W."/>
            <person name="Zhang Y.Q."/>
            <person name="Mitsuda N."/>
            <person name="Wang M."/>
            <person name="Liu G.H."/>
            <person name="Pecoraro L."/>
            <person name="Huang H.X."/>
            <person name="Xiao X.J."/>
            <person name="Lin M."/>
            <person name="Wu X.Y."/>
            <person name="Wu W.L."/>
            <person name="Chen Y.Y."/>
            <person name="Chang S.B."/>
            <person name="Sakamoto S."/>
            <person name="Ohme-Takagi M."/>
            <person name="Yagi M."/>
            <person name="Zeng S.J."/>
            <person name="Shen C.Y."/>
            <person name="Yeh C.M."/>
            <person name="Luo Y.B."/>
            <person name="Tsai W.C."/>
            <person name="Van de Peer Y."/>
            <person name="Liu Z.J."/>
        </authorList>
    </citation>
    <scope>NUCLEOTIDE SEQUENCE [LARGE SCALE GENOMIC DNA]</scope>
    <source>
        <tissue evidence="1">The whole plant</tissue>
    </source>
</reference>
<dbReference type="AlphaFoldDB" id="A0A2I0VVR4"/>
<proteinExistence type="predicted"/>
<dbReference type="EMBL" id="KZ503190">
    <property type="protein sequence ID" value="PKU67504.1"/>
    <property type="molecule type" value="Genomic_DNA"/>
</dbReference>
<keyword evidence="2" id="KW-1185">Reference proteome</keyword>
<organism evidence="1 2">
    <name type="scientific">Dendrobium catenatum</name>
    <dbReference type="NCBI Taxonomy" id="906689"/>
    <lineage>
        <taxon>Eukaryota</taxon>
        <taxon>Viridiplantae</taxon>
        <taxon>Streptophyta</taxon>
        <taxon>Embryophyta</taxon>
        <taxon>Tracheophyta</taxon>
        <taxon>Spermatophyta</taxon>
        <taxon>Magnoliopsida</taxon>
        <taxon>Liliopsida</taxon>
        <taxon>Asparagales</taxon>
        <taxon>Orchidaceae</taxon>
        <taxon>Epidendroideae</taxon>
        <taxon>Malaxideae</taxon>
        <taxon>Dendrobiinae</taxon>
        <taxon>Dendrobium</taxon>
    </lineage>
</organism>
<accession>A0A2I0VVR4</accession>